<dbReference type="EMBL" id="NPIA01000002">
    <property type="protein sequence ID" value="OZM57717.1"/>
    <property type="molecule type" value="Genomic_DNA"/>
</dbReference>
<accession>A0A263BWM0</accession>
<feature type="transmembrane region" description="Helical" evidence="1">
    <location>
        <begin position="51"/>
        <end position="75"/>
    </location>
</feature>
<dbReference type="RefSeq" id="WP_094922710.1">
    <property type="nucleotide sequence ID" value="NZ_NPIA01000002.1"/>
</dbReference>
<keyword evidence="1" id="KW-1133">Transmembrane helix</keyword>
<reference evidence="3" key="1">
    <citation type="submission" date="2017-08" db="EMBL/GenBank/DDBJ databases">
        <authorList>
            <person name="Huang Z."/>
        </authorList>
    </citation>
    <scope>NUCLEOTIDE SEQUENCE [LARGE SCALE GENOMIC DNA]</scope>
    <source>
        <strain evidence="3">SA5d-4</strain>
    </source>
</reference>
<dbReference type="AlphaFoldDB" id="A0A263BWM0"/>
<feature type="transmembrane region" description="Helical" evidence="1">
    <location>
        <begin position="143"/>
        <end position="162"/>
    </location>
</feature>
<dbReference type="Proteomes" id="UP000217083">
    <property type="component" value="Unassembled WGS sequence"/>
</dbReference>
<reference evidence="2 3" key="2">
    <citation type="submission" date="2017-09" db="EMBL/GenBank/DDBJ databases">
        <title>Bacillus patelloidae sp. nov., isolated from the intestinal tract of a marine limpet.</title>
        <authorList>
            <person name="Liu R."/>
            <person name="Dong C."/>
            <person name="Shao Z."/>
        </authorList>
    </citation>
    <scope>NUCLEOTIDE SEQUENCE [LARGE SCALE GENOMIC DNA]</scope>
    <source>
        <strain evidence="2 3">SA5d-4</strain>
    </source>
</reference>
<evidence type="ECO:0000313" key="3">
    <source>
        <dbReference type="Proteomes" id="UP000217083"/>
    </source>
</evidence>
<keyword evidence="3" id="KW-1185">Reference proteome</keyword>
<feature type="transmembrane region" description="Helical" evidence="1">
    <location>
        <begin position="7"/>
        <end position="31"/>
    </location>
</feature>
<sequence>MFQPKTLFYAGLKIIGVLAIIWSLTLIFPVLFQFYSVYNQPNMMPGNDLSYFRFSLIFQVVYPILTFIIGIYLLSNGEAIVKLAFRDSNEKSTNEIGVLFVLFMKLAGLTLIIYAIPKAFQILSNVLFVSSVNVIDSSNQMKFIVQHFVTTTISLIFGFYLLRSGKIFYRLGFSKQEDADEEMKW</sequence>
<gene>
    <name evidence="2" type="ORF">CIB95_04955</name>
</gene>
<proteinExistence type="predicted"/>
<keyword evidence="1" id="KW-0472">Membrane</keyword>
<organism evidence="2 3">
    <name type="scientific">Lottiidibacillus patelloidae</name>
    <dbReference type="NCBI Taxonomy" id="2670334"/>
    <lineage>
        <taxon>Bacteria</taxon>
        <taxon>Bacillati</taxon>
        <taxon>Bacillota</taxon>
        <taxon>Bacilli</taxon>
        <taxon>Bacillales</taxon>
        <taxon>Bacillaceae</taxon>
        <taxon>Lottiidibacillus</taxon>
    </lineage>
</organism>
<feature type="transmembrane region" description="Helical" evidence="1">
    <location>
        <begin position="96"/>
        <end position="116"/>
    </location>
</feature>
<protein>
    <submittedName>
        <fullName evidence="2">Uncharacterized protein</fullName>
    </submittedName>
</protein>
<name>A0A263BWM0_9BACI</name>
<evidence type="ECO:0000313" key="2">
    <source>
        <dbReference type="EMBL" id="OZM57717.1"/>
    </source>
</evidence>
<comment type="caution">
    <text evidence="2">The sequence shown here is derived from an EMBL/GenBank/DDBJ whole genome shotgun (WGS) entry which is preliminary data.</text>
</comment>
<keyword evidence="1" id="KW-0812">Transmembrane</keyword>
<evidence type="ECO:0000256" key="1">
    <source>
        <dbReference type="SAM" id="Phobius"/>
    </source>
</evidence>